<evidence type="ECO:0000256" key="5">
    <source>
        <dbReference type="RuleBase" id="RU003476"/>
    </source>
</evidence>
<evidence type="ECO:0000313" key="7">
    <source>
        <dbReference type="EMBL" id="MFB9625514.1"/>
    </source>
</evidence>
<dbReference type="SUPFAM" id="SSF55811">
    <property type="entry name" value="Nudix"/>
    <property type="match status" value="1"/>
</dbReference>
<name>A0ABV5S1G0_9ACTN</name>
<evidence type="ECO:0000256" key="4">
    <source>
        <dbReference type="ARBA" id="ARBA00022842"/>
    </source>
</evidence>
<evidence type="ECO:0000313" key="8">
    <source>
        <dbReference type="Proteomes" id="UP001589532"/>
    </source>
</evidence>
<reference evidence="7 8" key="1">
    <citation type="submission" date="2024-09" db="EMBL/GenBank/DDBJ databases">
        <authorList>
            <person name="Sun Q."/>
            <person name="Mori K."/>
        </authorList>
    </citation>
    <scope>NUCLEOTIDE SEQUENCE [LARGE SCALE GENOMIC DNA]</scope>
    <source>
        <strain evidence="7 8">JCM 3143</strain>
    </source>
</reference>
<accession>A0ABV5S1G0</accession>
<sequence>MIIRTQRPTGRVILASPDDRVLLFRFVPPDPWPKEHAWYLPGGGLDTGETPAEAAAREVLEETGHVLDPTALGDPVAVNEHAWSNLGRHFYSVHTYFFARVAASTVAPTALEGYETEAFRLGHRWWSAGELAATRERVFPPGLAGLLPDLLAGLRPAAPVRLPSMHEDLQRG</sequence>
<organism evidence="7 8">
    <name type="scientific">Nonomuraea helvata</name>
    <dbReference type="NCBI Taxonomy" id="37484"/>
    <lineage>
        <taxon>Bacteria</taxon>
        <taxon>Bacillati</taxon>
        <taxon>Actinomycetota</taxon>
        <taxon>Actinomycetes</taxon>
        <taxon>Streptosporangiales</taxon>
        <taxon>Streptosporangiaceae</taxon>
        <taxon>Nonomuraea</taxon>
    </lineage>
</organism>
<dbReference type="PANTHER" id="PTHR43046">
    <property type="entry name" value="GDP-MANNOSE MANNOSYL HYDROLASE"/>
    <property type="match status" value="1"/>
</dbReference>
<keyword evidence="8" id="KW-1185">Reference proteome</keyword>
<dbReference type="InterPro" id="IPR000086">
    <property type="entry name" value="NUDIX_hydrolase_dom"/>
</dbReference>
<dbReference type="Pfam" id="PF00293">
    <property type="entry name" value="NUDIX"/>
    <property type="match status" value="1"/>
</dbReference>
<proteinExistence type="inferred from homology"/>
<comment type="similarity">
    <text evidence="2 5">Belongs to the Nudix hydrolase family.</text>
</comment>
<protein>
    <submittedName>
        <fullName evidence="7">NUDIX hydrolase</fullName>
    </submittedName>
</protein>
<feature type="domain" description="Nudix hydrolase" evidence="6">
    <location>
        <begin position="5"/>
        <end position="152"/>
    </location>
</feature>
<dbReference type="PROSITE" id="PS00893">
    <property type="entry name" value="NUDIX_BOX"/>
    <property type="match status" value="1"/>
</dbReference>
<dbReference type="PROSITE" id="PS51462">
    <property type="entry name" value="NUDIX"/>
    <property type="match status" value="1"/>
</dbReference>
<keyword evidence="4" id="KW-0460">Magnesium</keyword>
<comment type="cofactor">
    <cofactor evidence="1">
        <name>Mg(2+)</name>
        <dbReference type="ChEBI" id="CHEBI:18420"/>
    </cofactor>
</comment>
<gene>
    <name evidence="7" type="ORF">ACFFSA_20715</name>
</gene>
<dbReference type="Proteomes" id="UP001589532">
    <property type="component" value="Unassembled WGS sequence"/>
</dbReference>
<evidence type="ECO:0000256" key="2">
    <source>
        <dbReference type="ARBA" id="ARBA00005582"/>
    </source>
</evidence>
<evidence type="ECO:0000256" key="3">
    <source>
        <dbReference type="ARBA" id="ARBA00022801"/>
    </source>
</evidence>
<dbReference type="GO" id="GO:0016787">
    <property type="term" value="F:hydrolase activity"/>
    <property type="evidence" value="ECO:0007669"/>
    <property type="project" value="UniProtKB-KW"/>
</dbReference>
<dbReference type="InterPro" id="IPR020084">
    <property type="entry name" value="NUDIX_hydrolase_CS"/>
</dbReference>
<keyword evidence="3 5" id="KW-0378">Hydrolase</keyword>
<dbReference type="Gene3D" id="3.90.79.10">
    <property type="entry name" value="Nucleoside Triphosphate Pyrophosphohydrolase"/>
    <property type="match status" value="1"/>
</dbReference>
<dbReference type="RefSeq" id="WP_344994477.1">
    <property type="nucleotide sequence ID" value="NZ_BAAAXV010000008.1"/>
</dbReference>
<dbReference type="InterPro" id="IPR015797">
    <property type="entry name" value="NUDIX_hydrolase-like_dom_sf"/>
</dbReference>
<evidence type="ECO:0000259" key="6">
    <source>
        <dbReference type="PROSITE" id="PS51462"/>
    </source>
</evidence>
<dbReference type="PANTHER" id="PTHR43046:SF12">
    <property type="entry name" value="GDP-MANNOSE MANNOSYL HYDROLASE"/>
    <property type="match status" value="1"/>
</dbReference>
<evidence type="ECO:0000256" key="1">
    <source>
        <dbReference type="ARBA" id="ARBA00001946"/>
    </source>
</evidence>
<dbReference type="InterPro" id="IPR020476">
    <property type="entry name" value="Nudix_hydrolase"/>
</dbReference>
<comment type="caution">
    <text evidence="7">The sequence shown here is derived from an EMBL/GenBank/DDBJ whole genome shotgun (WGS) entry which is preliminary data.</text>
</comment>
<dbReference type="PRINTS" id="PR00502">
    <property type="entry name" value="NUDIXFAMILY"/>
</dbReference>
<dbReference type="EMBL" id="JBHMBW010000017">
    <property type="protein sequence ID" value="MFB9625514.1"/>
    <property type="molecule type" value="Genomic_DNA"/>
</dbReference>
<dbReference type="CDD" id="cd04685">
    <property type="entry name" value="NUDIX_Hydrolase"/>
    <property type="match status" value="1"/>
</dbReference>